<evidence type="ECO:0000259" key="17">
    <source>
        <dbReference type="Pfam" id="PF02737"/>
    </source>
</evidence>
<evidence type="ECO:0000313" key="19">
    <source>
        <dbReference type="Proteomes" id="UP000031843"/>
    </source>
</evidence>
<dbReference type="OrthoDB" id="5287258at2"/>
<comment type="subcellular location">
    <subcellularLocation>
        <location evidence="1">Peroxisome</location>
    </subcellularLocation>
</comment>
<dbReference type="InterPro" id="IPR029045">
    <property type="entry name" value="ClpP/crotonase-like_dom_sf"/>
</dbReference>
<dbReference type="GO" id="GO:0004165">
    <property type="term" value="F:delta(3)-delta(2)-enoyl-CoA isomerase activity"/>
    <property type="evidence" value="ECO:0007669"/>
    <property type="project" value="UniProtKB-EC"/>
</dbReference>
<evidence type="ECO:0000259" key="16">
    <source>
        <dbReference type="Pfam" id="PF00725"/>
    </source>
</evidence>
<evidence type="ECO:0000256" key="14">
    <source>
        <dbReference type="RuleBase" id="RU003707"/>
    </source>
</evidence>
<evidence type="ECO:0000256" key="15">
    <source>
        <dbReference type="SAM" id="MobiDB-lite"/>
    </source>
</evidence>
<dbReference type="EC" id="1.1.1.35" evidence="18"/>
<dbReference type="GO" id="GO:0003857">
    <property type="term" value="F:(3S)-3-hydroxyacyl-CoA dehydrogenase (NAD+) activity"/>
    <property type="evidence" value="ECO:0007669"/>
    <property type="project" value="UniProtKB-EC"/>
</dbReference>
<dbReference type="InterPro" id="IPR001753">
    <property type="entry name" value="Enoyl-CoA_hydra/iso"/>
</dbReference>
<comment type="similarity">
    <text evidence="3">In the N-terminal section; belongs to the enoyl-CoA hydratase/isomerase family.</text>
</comment>
<evidence type="ECO:0000256" key="10">
    <source>
        <dbReference type="ARBA" id="ARBA00023235"/>
    </source>
</evidence>
<dbReference type="EC" id="5.3.3.8" evidence="18"/>
<dbReference type="GO" id="GO:0004300">
    <property type="term" value="F:enoyl-CoA hydratase activity"/>
    <property type="evidence" value="ECO:0007669"/>
    <property type="project" value="UniProtKB-EC"/>
</dbReference>
<evidence type="ECO:0000256" key="13">
    <source>
        <dbReference type="ARBA" id="ARBA00049556"/>
    </source>
</evidence>
<dbReference type="EC" id="4.2.1.17" evidence="18"/>
<dbReference type="Pfam" id="PF02737">
    <property type="entry name" value="3HCDH_N"/>
    <property type="match status" value="1"/>
</dbReference>
<feature type="domain" description="3-hydroxyacyl-CoA dehydrogenase C-terminal" evidence="16">
    <location>
        <begin position="483"/>
        <end position="578"/>
    </location>
</feature>
<dbReference type="Proteomes" id="UP000031843">
    <property type="component" value="Chromosome secondary"/>
</dbReference>
<evidence type="ECO:0000256" key="9">
    <source>
        <dbReference type="ARBA" id="ARBA00023140"/>
    </source>
</evidence>
<dbReference type="UniPathway" id="UPA00659"/>
<evidence type="ECO:0000256" key="6">
    <source>
        <dbReference type="ARBA" id="ARBA00023002"/>
    </source>
</evidence>
<keyword evidence="11 18" id="KW-0456">Lyase</keyword>
<evidence type="ECO:0000313" key="18">
    <source>
        <dbReference type="EMBL" id="AJG23401.1"/>
    </source>
</evidence>
<comment type="pathway">
    <text evidence="2">Lipid metabolism; fatty acid beta-oxidation.</text>
</comment>
<keyword evidence="7" id="KW-0520">NAD</keyword>
<dbReference type="SUPFAM" id="SSF52096">
    <property type="entry name" value="ClpP/crotonase"/>
    <property type="match status" value="1"/>
</dbReference>
<protein>
    <submittedName>
        <fullName evidence="18">Enoyl-CoA hydratase</fullName>
        <ecNumber evidence="18">1.1.1.35</ecNumber>
        <ecNumber evidence="18">4.2.1.17</ecNumber>
        <ecNumber evidence="18">5.1.2.3</ecNumber>
        <ecNumber evidence="18">5.3.3.8</ecNumber>
    </submittedName>
</protein>
<dbReference type="EMBL" id="CP010537">
    <property type="protein sequence ID" value="AJG23401.1"/>
    <property type="molecule type" value="Genomic_DNA"/>
</dbReference>
<dbReference type="PANTHER" id="PTHR23309">
    <property type="entry name" value="3-HYDROXYACYL-COA DEHYROGENASE"/>
    <property type="match status" value="1"/>
</dbReference>
<dbReference type="AlphaFoldDB" id="A0A0C4YRZ5"/>
<dbReference type="Gene3D" id="3.40.50.720">
    <property type="entry name" value="NAD(P)-binding Rossmann-like Domain"/>
    <property type="match status" value="1"/>
</dbReference>
<keyword evidence="6 18" id="KW-0560">Oxidoreductase</keyword>
<dbReference type="PANTHER" id="PTHR23309:SF51">
    <property type="entry name" value="3-HYDROXYACYL-COA DEHYDROGENASE-RELATED"/>
    <property type="match status" value="1"/>
</dbReference>
<dbReference type="SUPFAM" id="SSF51735">
    <property type="entry name" value="NAD(P)-binding Rossmann-fold domains"/>
    <property type="match status" value="1"/>
</dbReference>
<evidence type="ECO:0000256" key="8">
    <source>
        <dbReference type="ARBA" id="ARBA00023098"/>
    </source>
</evidence>
<feature type="domain" description="3-hydroxyacyl-CoA dehydrogenase C-terminal" evidence="16">
    <location>
        <begin position="613"/>
        <end position="700"/>
    </location>
</feature>
<keyword evidence="12" id="KW-0511">Multifunctional enzyme</keyword>
<dbReference type="Pfam" id="PF00725">
    <property type="entry name" value="3HCDH"/>
    <property type="match status" value="2"/>
</dbReference>
<dbReference type="Gene3D" id="1.10.1040.50">
    <property type="match status" value="1"/>
</dbReference>
<proteinExistence type="inferred from homology"/>
<keyword evidence="9" id="KW-0576">Peroxisome</keyword>
<dbReference type="GO" id="GO:0008692">
    <property type="term" value="F:3-hydroxybutyryl-CoA epimerase activity"/>
    <property type="evidence" value="ECO:0007669"/>
    <property type="project" value="UniProtKB-EC"/>
</dbReference>
<dbReference type="GO" id="GO:0006635">
    <property type="term" value="P:fatty acid beta-oxidation"/>
    <property type="evidence" value="ECO:0007669"/>
    <property type="project" value="UniProtKB-UniPathway"/>
</dbReference>
<evidence type="ECO:0000256" key="11">
    <source>
        <dbReference type="ARBA" id="ARBA00023239"/>
    </source>
</evidence>
<reference evidence="18 19" key="1">
    <citation type="journal article" date="2015" name="Genome Announc.">
        <title>Complete Genome Sequence of Cupriavidus basilensis 4G11, Isolated from the Oak Ridge Field Research Center Site.</title>
        <authorList>
            <person name="Ray J."/>
            <person name="Waters R.J."/>
            <person name="Skerker J.M."/>
            <person name="Kuehl J.V."/>
            <person name="Price M.N."/>
            <person name="Huang J."/>
            <person name="Chakraborty R."/>
            <person name="Arkin A.P."/>
            <person name="Deutschbauer A."/>
        </authorList>
    </citation>
    <scope>NUCLEOTIDE SEQUENCE [LARGE SCALE GENOMIC DNA]</scope>
    <source>
        <strain evidence="18">4G11</strain>
    </source>
</reference>
<dbReference type="GO" id="GO:0070403">
    <property type="term" value="F:NAD+ binding"/>
    <property type="evidence" value="ECO:0007669"/>
    <property type="project" value="InterPro"/>
</dbReference>
<dbReference type="InterPro" id="IPR036291">
    <property type="entry name" value="NAD(P)-bd_dom_sf"/>
</dbReference>
<dbReference type="Pfam" id="PF00378">
    <property type="entry name" value="ECH_1"/>
    <property type="match status" value="1"/>
</dbReference>
<name>A0A0C4YRZ5_9BURK</name>
<feature type="domain" description="3-hydroxyacyl-CoA dehydrogenase NAD binding" evidence="17">
    <location>
        <begin position="303"/>
        <end position="478"/>
    </location>
</feature>
<dbReference type="Gene3D" id="3.90.226.10">
    <property type="entry name" value="2-enoyl-CoA Hydratase, Chain A, domain 1"/>
    <property type="match status" value="1"/>
</dbReference>
<sequence length="761" mass="79370">MSDADKAVPVSLVRHGRIGLLCIDHPPVNALSVATVAGLDAKVAAFEADSSLDGLLIWCAGRTFVAGGDIAQFDAPDFTAAPYNRILARIEASERLVVAVLHGTALGGGLELALACHYRVAVPGTRVGLPEIKLGLLPGSLGSQRLPRACGADLALDLMLSGRMLDAEAALAAGIVDALVPGEPLAAGLHFLEGLLEGLAPPRRLSTLSAPVAGLPPDFFARALQRATQERARYPAAAAIVQAVEAAATLPFAEGEAVEAALLAACVASPESRALRHLFFAERQAARVPGLPSGITPRALHTAGVVGAGTMGRRIAMSLADAGLPVTLVEASGAALAEGLASVRAQYEASAAAGWLQPDQVARRMGLIAGTLDYGALAGCELVIEAVVEDMALKQQVCARLGQTCKPGAIIATNTSTLDVEVLAEACGRPHDFAGLHFRNPANGGRLIEVVRGSATAPDVLMTAMHLARRLGKVAVVTGVCFGFIGNRMAEAYLRESEFLLMEGVSPARLDAVMQAYGMAMGPCRMLDLAGIDTGARIVLEYGKAGGLPPDPAYRAVVRTLFMLGRLGCKSGAGYYRYPDGEPVADPETERICAALGRAHGIARRTDMTDAEIIERLIFPLINEAAKLLEEGVACRPADIDMVWTAGYGFPDYLGGPVWQADSIGLPRVKAGLERYARLRGNPYDYWDISPLLAALAQSGQRLSDWSAPPPAAEAPADAAAPGGQAQGHAPISHAPISFPPDSRSVQSRIQSGPKPPQSVH</sequence>
<evidence type="ECO:0000256" key="12">
    <source>
        <dbReference type="ARBA" id="ARBA00023268"/>
    </source>
</evidence>
<keyword evidence="5" id="KW-0442">Lipid degradation</keyword>
<comment type="catalytic activity">
    <reaction evidence="13">
        <text>a (3S)-3-hydroxyacyl-CoA + NAD(+) = a 3-oxoacyl-CoA + NADH + H(+)</text>
        <dbReference type="Rhea" id="RHEA:22432"/>
        <dbReference type="ChEBI" id="CHEBI:15378"/>
        <dbReference type="ChEBI" id="CHEBI:57318"/>
        <dbReference type="ChEBI" id="CHEBI:57540"/>
        <dbReference type="ChEBI" id="CHEBI:57945"/>
        <dbReference type="ChEBI" id="CHEBI:90726"/>
        <dbReference type="EC" id="1.1.1.35"/>
    </reaction>
</comment>
<keyword evidence="8" id="KW-0443">Lipid metabolism</keyword>
<evidence type="ECO:0000256" key="7">
    <source>
        <dbReference type="ARBA" id="ARBA00023027"/>
    </source>
</evidence>
<keyword evidence="4" id="KW-0276">Fatty acid metabolism</keyword>
<dbReference type="InterPro" id="IPR006108">
    <property type="entry name" value="3HC_DH_C"/>
</dbReference>
<dbReference type="CDD" id="cd06558">
    <property type="entry name" value="crotonase-like"/>
    <property type="match status" value="1"/>
</dbReference>
<feature type="compositionally biased region" description="Low complexity" evidence="15">
    <location>
        <begin position="714"/>
        <end position="731"/>
    </location>
</feature>
<evidence type="ECO:0000256" key="5">
    <source>
        <dbReference type="ARBA" id="ARBA00022963"/>
    </source>
</evidence>
<keyword evidence="19" id="KW-1185">Reference proteome</keyword>
<dbReference type="SUPFAM" id="SSF48179">
    <property type="entry name" value="6-phosphogluconate dehydrogenase C-terminal domain-like"/>
    <property type="match status" value="2"/>
</dbReference>
<dbReference type="EC" id="5.1.2.3" evidence="18"/>
<dbReference type="PROSITE" id="PS00166">
    <property type="entry name" value="ENOYL_COA_HYDRATASE"/>
    <property type="match status" value="1"/>
</dbReference>
<dbReference type="KEGG" id="cbw:RR42_s1813"/>
<accession>A0A0C4YRZ5</accession>
<dbReference type="InterPro" id="IPR008927">
    <property type="entry name" value="6-PGluconate_DH-like_C_sf"/>
</dbReference>
<dbReference type="RefSeq" id="WP_043355192.1">
    <property type="nucleotide sequence ID" value="NZ_CP010537.1"/>
</dbReference>
<evidence type="ECO:0000256" key="1">
    <source>
        <dbReference type="ARBA" id="ARBA00004275"/>
    </source>
</evidence>
<dbReference type="InterPro" id="IPR006176">
    <property type="entry name" value="3-OHacyl-CoA_DH_NAD-bd"/>
</dbReference>
<comment type="similarity">
    <text evidence="14">Belongs to the enoyl-CoA hydratase/isomerase family.</text>
</comment>
<keyword evidence="10 18" id="KW-0413">Isomerase</keyword>
<gene>
    <name evidence="18" type="ORF">RR42_s1813</name>
</gene>
<organism evidence="18 19">
    <name type="scientific">Cupriavidus basilensis</name>
    <dbReference type="NCBI Taxonomy" id="68895"/>
    <lineage>
        <taxon>Bacteria</taxon>
        <taxon>Pseudomonadati</taxon>
        <taxon>Pseudomonadota</taxon>
        <taxon>Betaproteobacteria</taxon>
        <taxon>Burkholderiales</taxon>
        <taxon>Burkholderiaceae</taxon>
        <taxon>Cupriavidus</taxon>
    </lineage>
</organism>
<dbReference type="InterPro" id="IPR018376">
    <property type="entry name" value="Enoyl-CoA_hyd/isom_CS"/>
</dbReference>
<dbReference type="STRING" id="68895.RR42_s1813"/>
<dbReference type="FunFam" id="1.10.1040.50:FF:000006">
    <property type="entry name" value="Peroxisomal bifunctional enzyme"/>
    <property type="match status" value="1"/>
</dbReference>
<evidence type="ECO:0000256" key="2">
    <source>
        <dbReference type="ARBA" id="ARBA00005005"/>
    </source>
</evidence>
<feature type="region of interest" description="Disordered" evidence="15">
    <location>
        <begin position="704"/>
        <end position="761"/>
    </location>
</feature>
<evidence type="ECO:0000256" key="4">
    <source>
        <dbReference type="ARBA" id="ARBA00022832"/>
    </source>
</evidence>
<dbReference type="FunFam" id="3.40.50.720:FF:000009">
    <property type="entry name" value="Fatty oxidation complex, alpha subunit"/>
    <property type="match status" value="1"/>
</dbReference>
<evidence type="ECO:0000256" key="3">
    <source>
        <dbReference type="ARBA" id="ARBA00008750"/>
    </source>
</evidence>